<dbReference type="GO" id="GO:0016020">
    <property type="term" value="C:membrane"/>
    <property type="evidence" value="ECO:0007669"/>
    <property type="project" value="InterPro"/>
</dbReference>
<proteinExistence type="predicted"/>
<name>A0AA95BVI4_9MICC</name>
<dbReference type="RefSeq" id="WP_257746234.1">
    <property type="nucleotide sequence ID" value="NZ_CP102487.1"/>
</dbReference>
<accession>A0AA95BVI4</accession>
<dbReference type="AlphaFoldDB" id="A0AA95BVI4"/>
<reference evidence="1" key="1">
    <citation type="journal article" date="2022" name="Pest Manag. Sci.">
        <title>Glutamicibacter halophytocola-mediated host fitness of potato tuber moth on Solanaceae crops.</title>
        <authorList>
            <person name="Wang W."/>
            <person name="Xiao G."/>
            <person name="Du G."/>
            <person name="Chang L."/>
            <person name="Yang Y."/>
            <person name="Ye J."/>
            <person name="Chen B."/>
        </authorList>
    </citation>
    <scope>NUCLEOTIDE SEQUENCE</scope>
    <source>
        <strain evidence="1">S2</strain>
    </source>
</reference>
<protein>
    <submittedName>
        <fullName evidence="1">CDP-glycerol glycerophosphotransferase family protein</fullName>
    </submittedName>
</protein>
<dbReference type="GO" id="GO:0047355">
    <property type="term" value="F:CDP-glycerol glycerophosphotransferase activity"/>
    <property type="evidence" value="ECO:0007669"/>
    <property type="project" value="InterPro"/>
</dbReference>
<organism evidence="1 2">
    <name type="scientific">Glutamicibacter halophytocola</name>
    <dbReference type="NCBI Taxonomy" id="1933880"/>
    <lineage>
        <taxon>Bacteria</taxon>
        <taxon>Bacillati</taxon>
        <taxon>Actinomycetota</taxon>
        <taxon>Actinomycetes</taxon>
        <taxon>Micrococcales</taxon>
        <taxon>Micrococcaceae</taxon>
        <taxon>Glutamicibacter</taxon>
    </lineage>
</organism>
<dbReference type="EMBL" id="CP102487">
    <property type="protein sequence ID" value="UUX60388.1"/>
    <property type="molecule type" value="Genomic_DNA"/>
</dbReference>
<dbReference type="Gene3D" id="3.40.50.12580">
    <property type="match status" value="1"/>
</dbReference>
<dbReference type="Pfam" id="PF04464">
    <property type="entry name" value="Glyphos_transf"/>
    <property type="match status" value="1"/>
</dbReference>
<evidence type="ECO:0000313" key="1">
    <source>
        <dbReference type="EMBL" id="UUX60388.1"/>
    </source>
</evidence>
<dbReference type="InterPro" id="IPR007554">
    <property type="entry name" value="Glycerophosphate_synth"/>
</dbReference>
<gene>
    <name evidence="1" type="ORF">NUH22_07200</name>
</gene>
<dbReference type="PANTHER" id="PTHR37316:SF3">
    <property type="entry name" value="TEICHOIC ACID GLYCEROL-PHOSPHATE TRANSFERASE"/>
    <property type="match status" value="1"/>
</dbReference>
<dbReference type="PANTHER" id="PTHR37316">
    <property type="entry name" value="TEICHOIC ACID GLYCEROL-PHOSPHATE PRIMASE"/>
    <property type="match status" value="1"/>
</dbReference>
<dbReference type="InterPro" id="IPR043148">
    <property type="entry name" value="TagF_C"/>
</dbReference>
<sequence length="673" mass="78510">MQEQNNLLTIIFCCNEKLDRESTLFRKLMSAKLKYDEQFDVLPVYGHINLLKVGEIVSSIKSKYIIFIDEKHDVSSNFVKVFIDFLATRTVYLAEPYVYFGDIPAKLDSTALDNRYFYSRDTDIYGVAFNRKRLLDVLDAITDIDKSAIYLSYRLYWSLAKTKPLQAGYTIANNVKAVNGSMLDPGTLRLVPLLASGSPELRVYILRFLTVYLRGLRSSTETLIPTRHVIDVVQKYNLARLTSLLGPMQQFEAAWIEWLNSPTQPNVLYKQLTDSDAYLRFALENKRPTNNFVYCIKSADQYLTIRRIYLPHDERSDFDDASVYDFYSRPVSKESTILFYDRPLQADDNAEYLYEYIMHNYPEFENCYFGLNPKSNDWARLQRKGFKLVPFFSKEFYEIFLESDVVVSSQIYNLSYKGKTLKNSRSIYLQHGVQLNDMSDWINSKQFDIFVATGKPEEEYIKRSAPVETLNSGLPRLESLQRRVASKRNILFMPTWRFNLNTVSDQQFIESDYYNAINQIMTDHKISEYLVANDINLQVKLHPNISSRTQLFNFSERVINCEKSYREAISTAEFALTDFSSVVLDAAFIDIPISYYQWDAATFFHEQPYENRLDYNTDGLGPVFYESSEIIDYISSGSYLRTDKIYSERKRHFFEGVDKGKINETIVKKMLEL</sequence>
<dbReference type="Proteomes" id="UP001060018">
    <property type="component" value="Chromosome"/>
</dbReference>
<evidence type="ECO:0000313" key="2">
    <source>
        <dbReference type="Proteomes" id="UP001060018"/>
    </source>
</evidence>
<dbReference type="InterPro" id="IPR051612">
    <property type="entry name" value="Teichoic_Acid_Biosynth"/>
</dbReference>